<protein>
    <submittedName>
        <fullName evidence="5">Glutamine synthetase</fullName>
    </submittedName>
</protein>
<sequence>MYSNIIGFNPLLADIPASRSRSFRKEVEQYLQRYPQTEHVDIYLNDLNGQFRGKRLPVAELFSLDKGCYFPLSIYAMDLGGRVIEESGLGQQAGEPDRLCLPVPGTLRPCARDPQRHAQLLLTMQNADGDACELEPRVVLQQVLGRLHAKGYYPVVAAELEFYLHDPQQQPAGANPCPTQSFSVDAPERHHALLNEIEQQARLQALPLTGIVAEAASGQYELNLHHSARVLEACDQVLALKRLTRQMAEKHHQHACFMAKPCAQAAGSGLHFHISLQDEQGHNLLAGTPGELSAAMTQAIAGMLALMPASMAIFAPNINAFRRFRPGMHVPLRASWGHNNRTVALRLPCADSANQRIEYRLAGADANPYLAVAAMLSGMLYGLEHALPLPPAAGGNGYENDDAAALPLNQQEALTLFRQSLPLRETLGPAFIALWHTCKTAELRRFEEQVTEAEISWML</sequence>
<evidence type="ECO:0000259" key="4">
    <source>
        <dbReference type="PROSITE" id="PS51987"/>
    </source>
</evidence>
<dbReference type="SMART" id="SM01230">
    <property type="entry name" value="Gln-synt_C"/>
    <property type="match status" value="1"/>
</dbReference>
<dbReference type="GO" id="GO:0006542">
    <property type="term" value="P:glutamine biosynthetic process"/>
    <property type="evidence" value="ECO:0007669"/>
    <property type="project" value="InterPro"/>
</dbReference>
<evidence type="ECO:0000313" key="5">
    <source>
        <dbReference type="EMBL" id="PYD38633.1"/>
    </source>
</evidence>
<dbReference type="EMBL" id="PESE01000003">
    <property type="protein sequence ID" value="PYD38633.1"/>
    <property type="molecule type" value="Genomic_DNA"/>
</dbReference>
<keyword evidence="1" id="KW-0436">Ligase</keyword>
<evidence type="ECO:0000313" key="6">
    <source>
        <dbReference type="Proteomes" id="UP000248196"/>
    </source>
</evidence>
<dbReference type="AlphaFoldDB" id="A0A318P9B7"/>
<evidence type="ECO:0000256" key="1">
    <source>
        <dbReference type="ARBA" id="ARBA00022598"/>
    </source>
</evidence>
<organism evidence="5 6">
    <name type="scientific">Serratia plymuthica</name>
    <dbReference type="NCBI Taxonomy" id="82996"/>
    <lineage>
        <taxon>Bacteria</taxon>
        <taxon>Pseudomonadati</taxon>
        <taxon>Pseudomonadota</taxon>
        <taxon>Gammaproteobacteria</taxon>
        <taxon>Enterobacterales</taxon>
        <taxon>Yersiniaceae</taxon>
        <taxon>Serratia</taxon>
    </lineage>
</organism>
<feature type="domain" description="GS catalytic" evidence="4">
    <location>
        <begin position="136"/>
        <end position="459"/>
    </location>
</feature>
<dbReference type="InterPro" id="IPR008146">
    <property type="entry name" value="Gln_synth_cat_dom"/>
</dbReference>
<dbReference type="RefSeq" id="WP_004949803.1">
    <property type="nucleotide sequence ID" value="NZ_PESE01000003.1"/>
</dbReference>
<dbReference type="GO" id="GO:0006598">
    <property type="term" value="P:polyamine catabolic process"/>
    <property type="evidence" value="ECO:0007669"/>
    <property type="project" value="TreeGrafter"/>
</dbReference>
<dbReference type="PROSITE" id="PS51987">
    <property type="entry name" value="GS_CATALYTIC"/>
    <property type="match status" value="1"/>
</dbReference>
<comment type="caution">
    <text evidence="5">The sequence shown here is derived from an EMBL/GenBank/DDBJ whole genome shotgun (WGS) entry which is preliminary data.</text>
</comment>
<name>A0A318P9B7_SERPL</name>
<dbReference type="OrthoDB" id="9789509at2"/>
<dbReference type="Gene3D" id="3.30.590.10">
    <property type="entry name" value="Glutamine synthetase/guanido kinase, catalytic domain"/>
    <property type="match status" value="1"/>
</dbReference>
<dbReference type="GO" id="GO:0004356">
    <property type="term" value="F:glutamine synthetase activity"/>
    <property type="evidence" value="ECO:0007669"/>
    <property type="project" value="InterPro"/>
</dbReference>
<evidence type="ECO:0000256" key="2">
    <source>
        <dbReference type="PROSITE-ProRule" id="PRU01331"/>
    </source>
</evidence>
<dbReference type="SUPFAM" id="SSF54368">
    <property type="entry name" value="Glutamine synthetase, N-terminal domain"/>
    <property type="match status" value="1"/>
</dbReference>
<gene>
    <name evidence="5" type="ORF">CT690_12785</name>
</gene>
<dbReference type="SUPFAM" id="SSF55931">
    <property type="entry name" value="Glutamine synthetase/guanido kinase"/>
    <property type="match status" value="1"/>
</dbReference>
<dbReference type="Proteomes" id="UP000248196">
    <property type="component" value="Unassembled WGS sequence"/>
</dbReference>
<proteinExistence type="inferred from homology"/>
<dbReference type="PANTHER" id="PTHR43785:SF12">
    <property type="entry name" value="TYPE-1 GLUTAMINE SYNTHETASE 2"/>
    <property type="match status" value="1"/>
</dbReference>
<dbReference type="InterPro" id="IPR014746">
    <property type="entry name" value="Gln_synth/guanido_kin_cat_dom"/>
</dbReference>
<comment type="similarity">
    <text evidence="2 3">Belongs to the glutamine synthetase family.</text>
</comment>
<evidence type="ECO:0000256" key="3">
    <source>
        <dbReference type="RuleBase" id="RU000384"/>
    </source>
</evidence>
<dbReference type="InterPro" id="IPR036651">
    <property type="entry name" value="Gln_synt_N_sf"/>
</dbReference>
<dbReference type="PANTHER" id="PTHR43785">
    <property type="entry name" value="GAMMA-GLUTAMYLPUTRESCINE SYNTHETASE"/>
    <property type="match status" value="1"/>
</dbReference>
<accession>A0A318P9B7</accession>
<reference evidence="5 6" key="1">
    <citation type="submission" date="2017-11" db="EMBL/GenBank/DDBJ databases">
        <title>Genome sequence of the oocydin A producing rhizobacterium Serratia plymuthica 4Rx5.</title>
        <authorList>
            <person name="Matilla M.A."/>
            <person name="Udaondo Z."/>
            <person name="Salmond G.P.C."/>
        </authorList>
    </citation>
    <scope>NUCLEOTIDE SEQUENCE [LARGE SCALE GENOMIC DNA]</scope>
    <source>
        <strain evidence="5 6">4Rx5</strain>
    </source>
</reference>
<dbReference type="Pfam" id="PF00120">
    <property type="entry name" value="Gln-synt_C"/>
    <property type="match status" value="1"/>
</dbReference>